<accession>A0A0U3AZ83</accession>
<gene>
    <name evidence="2" type="primary">BLRF3</name>
</gene>
<organismHost>
    <name type="scientific">Homo sapiens</name>
    <name type="common">Human</name>
    <dbReference type="NCBI Taxonomy" id="9606"/>
</organismHost>
<reference evidence="2" key="1">
    <citation type="journal article" date="2016" name="Oncotarget">
        <title>Genome-wide analysis of Epstein-Barr virus (EBV) isolated from EBV-associated gastric carcinoma (EBVaGC).</title>
        <authorList>
            <person name="Liu Y."/>
            <person name="Yang W."/>
            <person name="Pan Y."/>
            <person name="Ji J."/>
            <person name="Lu Z."/>
            <person name="Ke Y."/>
        </authorList>
    </citation>
    <scope>NUCLEOTIDE SEQUENCE</scope>
    <source>
        <strain evidence="2">EBVaGC1</strain>
        <strain evidence="3">EBVaGC5</strain>
    </source>
</reference>
<evidence type="ECO:0000313" key="4">
    <source>
        <dbReference type="EMBL" id="ATO60744.1"/>
    </source>
</evidence>
<evidence type="ECO:0000313" key="3">
    <source>
        <dbReference type="EMBL" id="ALV82965.1"/>
    </source>
</evidence>
<organism evidence="2">
    <name type="scientific">Epstein-Barr virus (strain GD1)</name>
    <name type="common">HHV-4</name>
    <name type="synonym">Human gammaherpesvirus 4</name>
    <dbReference type="NCBI Taxonomy" id="10376"/>
    <lineage>
        <taxon>Viruses</taxon>
        <taxon>Duplodnaviria</taxon>
        <taxon>Heunggongvirae</taxon>
        <taxon>Peploviricota</taxon>
        <taxon>Herviviricetes</taxon>
        <taxon>Herpesvirales</taxon>
        <taxon>Orthoherpesviridae</taxon>
        <taxon>Gammaherpesvirinae</taxon>
        <taxon>Lymphocryptovirus</taxon>
        <taxon>Lymphocryptovirus humangamma4</taxon>
    </lineage>
</organism>
<dbReference type="EMBL" id="KT273945">
    <property type="protein sequence ID" value="ALV82965.1"/>
    <property type="molecule type" value="Genomic_DNA"/>
</dbReference>
<feature type="region of interest" description="Disordered" evidence="1">
    <location>
        <begin position="1"/>
        <end position="89"/>
    </location>
</feature>
<protein>
    <submittedName>
        <fullName evidence="2 4">BLRF3</fullName>
    </submittedName>
</protein>
<feature type="compositionally biased region" description="Acidic residues" evidence="1">
    <location>
        <begin position="10"/>
        <end position="19"/>
    </location>
</feature>
<evidence type="ECO:0000256" key="1">
    <source>
        <dbReference type="SAM" id="MobiDB-lite"/>
    </source>
</evidence>
<dbReference type="EMBL" id="MG021317">
    <property type="protein sequence ID" value="ATO60744.1"/>
    <property type="molecule type" value="Genomic_DNA"/>
</dbReference>
<sequence length="119" mass="12841">MDKDRPGDPALDDNMEEEVPSTSVVQEQVSAGDWENVLIELSDSSSEKEAEDAQLEPAQKGTKRKRVDHDAGGSAPARPMLPPQPDLPGREAILRRFPLDLRTLLQAIGAAATVSIPMA</sequence>
<dbReference type="EMBL" id="KT273942">
    <property type="protein sequence ID" value="ALV82759.1"/>
    <property type="molecule type" value="Genomic_DNA"/>
</dbReference>
<feature type="compositionally biased region" description="Polar residues" evidence="1">
    <location>
        <begin position="20"/>
        <end position="29"/>
    </location>
</feature>
<name>A0A0U3AZ83_EBVG</name>
<reference evidence="4" key="2">
    <citation type="journal article" date="2017" name="J. Virol.">
        <title>Analysis of Epstein-Barr Virus Genomes and Expression Profiles in Gastric Adenocarcinoma.</title>
        <authorList>
            <person name="Borozan I."/>
            <person name="Zapatka M."/>
            <person name="Frappier L."/>
            <person name="Ferretti V."/>
        </authorList>
    </citation>
    <scope>NUCLEOTIDE SEQUENCE</scope>
    <source>
        <strain evidence="4">EBVaGC5-1</strain>
    </source>
</reference>
<evidence type="ECO:0000313" key="2">
    <source>
        <dbReference type="EMBL" id="ALV82759.1"/>
    </source>
</evidence>
<proteinExistence type="predicted"/>